<sequence length="332" mass="38372">MMKIDPTVSWKELMGCEDQPRFKPPHWFSVFIEVTSVIGLAVLAAYLRFTAWIPLSKYQDYSQFCNSGPNYSNQYKYNPFTDNFTEAFYFFSLLSALILVLVYEFERSYYSKHPSYLHFSPCQRFLYIALRPLGFFTIGVLIVSITVDLIKVQVAWPRPYSFYKFPDLCNSYPQLDGTESQAVRYALTAFPSHLTAVTGFCSTLCAVYTHHSNTLDSAPLTKPIIKMMLFLLTGTSAIYKINVRYNHWFDVVLGLLIGALFGYLTHSVLWRGYTVHLHGFTDNSWKLLLPRVNLPKQVVRRTASEDYISTGNSLSLRSQRSQYKQQPYWLQA</sequence>
<protein>
    <recommendedName>
        <fullName evidence="7">Phosphatidic acid phosphatase type 2/haloperoxidase domain-containing protein</fullName>
    </recommendedName>
</protein>
<dbReference type="Pfam" id="PF01569">
    <property type="entry name" value="PAP2"/>
    <property type="match status" value="1"/>
</dbReference>
<comment type="caution">
    <text evidence="8">The sequence shown here is derived from an EMBL/GenBank/DDBJ whole genome shotgun (WGS) entry which is preliminary data.</text>
</comment>
<keyword evidence="5 6" id="KW-0472">Membrane</keyword>
<evidence type="ECO:0000313" key="8">
    <source>
        <dbReference type="EMBL" id="RZF34962.1"/>
    </source>
</evidence>
<dbReference type="InterPro" id="IPR043216">
    <property type="entry name" value="PAP-like"/>
</dbReference>
<keyword evidence="4 6" id="KW-1133">Transmembrane helix</keyword>
<dbReference type="PANTHER" id="PTHR10165">
    <property type="entry name" value="LIPID PHOSPHATE PHOSPHATASE"/>
    <property type="match status" value="1"/>
</dbReference>
<evidence type="ECO:0000256" key="5">
    <source>
        <dbReference type="ARBA" id="ARBA00023136"/>
    </source>
</evidence>
<dbReference type="InParanoid" id="A0A482WP02"/>
<dbReference type="GO" id="GO:0046839">
    <property type="term" value="P:phospholipid dephosphorylation"/>
    <property type="evidence" value="ECO:0007669"/>
    <property type="project" value="TreeGrafter"/>
</dbReference>
<feature type="transmembrane region" description="Helical" evidence="6">
    <location>
        <begin position="245"/>
        <end position="264"/>
    </location>
</feature>
<feature type="transmembrane region" description="Helical" evidence="6">
    <location>
        <begin position="87"/>
        <end position="105"/>
    </location>
</feature>
<accession>A0A482WP02</accession>
<dbReference type="OrthoDB" id="8907274at2759"/>
<dbReference type="InterPro" id="IPR000326">
    <property type="entry name" value="PAP2/HPO"/>
</dbReference>
<evidence type="ECO:0000256" key="1">
    <source>
        <dbReference type="ARBA" id="ARBA00004141"/>
    </source>
</evidence>
<keyword evidence="3 6" id="KW-0812">Transmembrane</keyword>
<evidence type="ECO:0000259" key="7">
    <source>
        <dbReference type="Pfam" id="PF01569"/>
    </source>
</evidence>
<dbReference type="EMBL" id="QKKF02029951">
    <property type="protein sequence ID" value="RZF34962.1"/>
    <property type="molecule type" value="Genomic_DNA"/>
</dbReference>
<dbReference type="AlphaFoldDB" id="A0A482WP02"/>
<evidence type="ECO:0000256" key="6">
    <source>
        <dbReference type="SAM" id="Phobius"/>
    </source>
</evidence>
<feature type="domain" description="Phosphatidic acid phosphatase type 2/haloperoxidase" evidence="7">
    <location>
        <begin position="137"/>
        <end position="270"/>
    </location>
</feature>
<evidence type="ECO:0000256" key="3">
    <source>
        <dbReference type="ARBA" id="ARBA00022692"/>
    </source>
</evidence>
<evidence type="ECO:0000313" key="9">
    <source>
        <dbReference type="Proteomes" id="UP000291343"/>
    </source>
</evidence>
<dbReference type="STRING" id="195883.A0A482WP02"/>
<feature type="transmembrane region" description="Helical" evidence="6">
    <location>
        <begin position="125"/>
        <end position="147"/>
    </location>
</feature>
<evidence type="ECO:0000256" key="4">
    <source>
        <dbReference type="ARBA" id="ARBA00022989"/>
    </source>
</evidence>
<comment type="similarity">
    <text evidence="2">Belongs to the PA-phosphatase related phosphoesterase family.</text>
</comment>
<dbReference type="SUPFAM" id="SSF48317">
    <property type="entry name" value="Acid phosphatase/Vanadium-dependent haloperoxidase"/>
    <property type="match status" value="1"/>
</dbReference>
<dbReference type="InterPro" id="IPR036938">
    <property type="entry name" value="PAP2/HPO_sf"/>
</dbReference>
<name>A0A482WP02_LAOST</name>
<keyword evidence="9" id="KW-1185">Reference proteome</keyword>
<reference evidence="8 9" key="1">
    <citation type="journal article" date="2017" name="Gigascience">
        <title>Genome sequence of the small brown planthopper, Laodelphax striatellus.</title>
        <authorList>
            <person name="Zhu J."/>
            <person name="Jiang F."/>
            <person name="Wang X."/>
            <person name="Yang P."/>
            <person name="Bao Y."/>
            <person name="Zhao W."/>
            <person name="Wang W."/>
            <person name="Lu H."/>
            <person name="Wang Q."/>
            <person name="Cui N."/>
            <person name="Li J."/>
            <person name="Chen X."/>
            <person name="Luo L."/>
            <person name="Yu J."/>
            <person name="Kang L."/>
            <person name="Cui F."/>
        </authorList>
    </citation>
    <scope>NUCLEOTIDE SEQUENCE [LARGE SCALE GENOMIC DNA]</scope>
    <source>
        <strain evidence="8">Lst14</strain>
    </source>
</reference>
<dbReference type="Proteomes" id="UP000291343">
    <property type="component" value="Unassembled WGS sequence"/>
</dbReference>
<evidence type="ECO:0000256" key="2">
    <source>
        <dbReference type="ARBA" id="ARBA00008816"/>
    </source>
</evidence>
<organism evidence="8 9">
    <name type="scientific">Laodelphax striatellus</name>
    <name type="common">Small brown planthopper</name>
    <name type="synonym">Delphax striatella</name>
    <dbReference type="NCBI Taxonomy" id="195883"/>
    <lineage>
        <taxon>Eukaryota</taxon>
        <taxon>Metazoa</taxon>
        <taxon>Ecdysozoa</taxon>
        <taxon>Arthropoda</taxon>
        <taxon>Hexapoda</taxon>
        <taxon>Insecta</taxon>
        <taxon>Pterygota</taxon>
        <taxon>Neoptera</taxon>
        <taxon>Paraneoptera</taxon>
        <taxon>Hemiptera</taxon>
        <taxon>Auchenorrhyncha</taxon>
        <taxon>Fulgoroidea</taxon>
        <taxon>Delphacidae</taxon>
        <taxon>Criomorphinae</taxon>
        <taxon>Laodelphax</taxon>
    </lineage>
</organism>
<proteinExistence type="inferred from homology"/>
<dbReference type="PANTHER" id="PTHR10165:SF35">
    <property type="entry name" value="RE23632P"/>
    <property type="match status" value="1"/>
</dbReference>
<comment type="subcellular location">
    <subcellularLocation>
        <location evidence="1">Membrane</location>
        <topology evidence="1">Multi-pass membrane protein</topology>
    </subcellularLocation>
</comment>
<dbReference type="GO" id="GO:0006644">
    <property type="term" value="P:phospholipid metabolic process"/>
    <property type="evidence" value="ECO:0007669"/>
    <property type="project" value="InterPro"/>
</dbReference>
<gene>
    <name evidence="8" type="ORF">LSTR_LSTR010054</name>
</gene>
<feature type="transmembrane region" description="Helical" evidence="6">
    <location>
        <begin position="27"/>
        <end position="47"/>
    </location>
</feature>
<dbReference type="GO" id="GO:0016020">
    <property type="term" value="C:membrane"/>
    <property type="evidence" value="ECO:0007669"/>
    <property type="project" value="UniProtKB-SubCell"/>
</dbReference>
<dbReference type="GO" id="GO:0008195">
    <property type="term" value="F:phosphatidate phosphatase activity"/>
    <property type="evidence" value="ECO:0007669"/>
    <property type="project" value="TreeGrafter"/>
</dbReference>